<dbReference type="PANTHER" id="PTHR24054:SF0">
    <property type="entry name" value="CASEIN KINASE II SUBUNIT ALPHA"/>
    <property type="match status" value="1"/>
</dbReference>
<dbReference type="EMBL" id="NHYE01003572">
    <property type="protein sequence ID" value="PPQ88779.1"/>
    <property type="molecule type" value="Genomic_DNA"/>
</dbReference>
<dbReference type="GO" id="GO:0005524">
    <property type="term" value="F:ATP binding"/>
    <property type="evidence" value="ECO:0007669"/>
    <property type="project" value="UniProtKB-KW"/>
</dbReference>
<comment type="caution">
    <text evidence="11">The sequence shown here is derived from an EMBL/GenBank/DDBJ whole genome shotgun (WGS) entry which is preliminary data.</text>
</comment>
<name>A0A409XD97_9AGAR</name>
<dbReference type="GO" id="GO:0005634">
    <property type="term" value="C:nucleus"/>
    <property type="evidence" value="ECO:0007669"/>
    <property type="project" value="TreeGrafter"/>
</dbReference>
<dbReference type="GO" id="GO:0004674">
    <property type="term" value="F:protein serine/threonine kinase activity"/>
    <property type="evidence" value="ECO:0007669"/>
    <property type="project" value="UniProtKB-KW"/>
</dbReference>
<feature type="compositionally biased region" description="Polar residues" evidence="9">
    <location>
        <begin position="104"/>
        <end position="113"/>
    </location>
</feature>
<evidence type="ECO:0000256" key="1">
    <source>
        <dbReference type="ARBA" id="ARBA00012513"/>
    </source>
</evidence>
<dbReference type="GO" id="GO:0005829">
    <property type="term" value="C:cytosol"/>
    <property type="evidence" value="ECO:0007669"/>
    <property type="project" value="TreeGrafter"/>
</dbReference>
<dbReference type="PROSITE" id="PS50011">
    <property type="entry name" value="PROTEIN_KINASE_DOM"/>
    <property type="match status" value="1"/>
</dbReference>
<evidence type="ECO:0000256" key="3">
    <source>
        <dbReference type="ARBA" id="ARBA00022679"/>
    </source>
</evidence>
<gene>
    <name evidence="11" type="ORF">CVT26_012661</name>
</gene>
<keyword evidence="3" id="KW-0808">Transferase</keyword>
<evidence type="ECO:0000313" key="12">
    <source>
        <dbReference type="Proteomes" id="UP000284706"/>
    </source>
</evidence>
<comment type="catalytic activity">
    <reaction evidence="7">
        <text>L-threonyl-[protein] + ATP = O-phospho-L-threonyl-[protein] + ADP + H(+)</text>
        <dbReference type="Rhea" id="RHEA:46608"/>
        <dbReference type="Rhea" id="RHEA-COMP:11060"/>
        <dbReference type="Rhea" id="RHEA-COMP:11605"/>
        <dbReference type="ChEBI" id="CHEBI:15378"/>
        <dbReference type="ChEBI" id="CHEBI:30013"/>
        <dbReference type="ChEBI" id="CHEBI:30616"/>
        <dbReference type="ChEBI" id="CHEBI:61977"/>
        <dbReference type="ChEBI" id="CHEBI:456216"/>
        <dbReference type="EC" id="2.7.11.1"/>
    </reaction>
</comment>
<dbReference type="InterPro" id="IPR045216">
    <property type="entry name" value="CK2_alpha"/>
</dbReference>
<evidence type="ECO:0000256" key="7">
    <source>
        <dbReference type="ARBA" id="ARBA00047899"/>
    </source>
</evidence>
<dbReference type="OrthoDB" id="10020333at2759"/>
<feature type="region of interest" description="Disordered" evidence="9">
    <location>
        <begin position="92"/>
        <end position="145"/>
    </location>
</feature>
<proteinExistence type="predicted"/>
<dbReference type="InParanoid" id="A0A409XD97"/>
<dbReference type="EC" id="2.7.11.1" evidence="1"/>
<keyword evidence="6" id="KW-0067">ATP-binding</keyword>
<evidence type="ECO:0000256" key="6">
    <source>
        <dbReference type="ARBA" id="ARBA00022840"/>
    </source>
</evidence>
<dbReference type="AlphaFoldDB" id="A0A409XD97"/>
<organism evidence="11 12">
    <name type="scientific">Gymnopilus dilepis</name>
    <dbReference type="NCBI Taxonomy" id="231916"/>
    <lineage>
        <taxon>Eukaryota</taxon>
        <taxon>Fungi</taxon>
        <taxon>Dikarya</taxon>
        <taxon>Basidiomycota</taxon>
        <taxon>Agaricomycotina</taxon>
        <taxon>Agaricomycetes</taxon>
        <taxon>Agaricomycetidae</taxon>
        <taxon>Agaricales</taxon>
        <taxon>Agaricineae</taxon>
        <taxon>Hymenogastraceae</taxon>
        <taxon>Gymnopilus</taxon>
    </lineage>
</organism>
<dbReference type="GO" id="GO:0005956">
    <property type="term" value="C:protein kinase CK2 complex"/>
    <property type="evidence" value="ECO:0007669"/>
    <property type="project" value="TreeGrafter"/>
</dbReference>
<keyword evidence="12" id="KW-1185">Reference proteome</keyword>
<evidence type="ECO:0000256" key="2">
    <source>
        <dbReference type="ARBA" id="ARBA00022527"/>
    </source>
</evidence>
<evidence type="ECO:0000256" key="5">
    <source>
        <dbReference type="ARBA" id="ARBA00022777"/>
    </source>
</evidence>
<keyword evidence="4" id="KW-0547">Nucleotide-binding</keyword>
<reference evidence="11 12" key="1">
    <citation type="journal article" date="2018" name="Evol. Lett.">
        <title>Horizontal gene cluster transfer increased hallucinogenic mushroom diversity.</title>
        <authorList>
            <person name="Reynolds H.T."/>
            <person name="Vijayakumar V."/>
            <person name="Gluck-Thaler E."/>
            <person name="Korotkin H.B."/>
            <person name="Matheny P.B."/>
            <person name="Slot J.C."/>
        </authorList>
    </citation>
    <scope>NUCLEOTIDE SEQUENCE [LARGE SCALE GENOMIC DNA]</scope>
    <source>
        <strain evidence="11 12">SRW20</strain>
    </source>
</reference>
<dbReference type="Proteomes" id="UP000284706">
    <property type="component" value="Unassembled WGS sequence"/>
</dbReference>
<accession>A0A409XD97</accession>
<feature type="compositionally biased region" description="Basic and acidic residues" evidence="9">
    <location>
        <begin position="114"/>
        <end position="132"/>
    </location>
</feature>
<comment type="catalytic activity">
    <reaction evidence="8">
        <text>L-seryl-[protein] + ATP = O-phospho-L-seryl-[protein] + ADP + H(+)</text>
        <dbReference type="Rhea" id="RHEA:17989"/>
        <dbReference type="Rhea" id="RHEA-COMP:9863"/>
        <dbReference type="Rhea" id="RHEA-COMP:11604"/>
        <dbReference type="ChEBI" id="CHEBI:15378"/>
        <dbReference type="ChEBI" id="CHEBI:29999"/>
        <dbReference type="ChEBI" id="CHEBI:30616"/>
        <dbReference type="ChEBI" id="CHEBI:83421"/>
        <dbReference type="ChEBI" id="CHEBI:456216"/>
        <dbReference type="EC" id="2.7.11.1"/>
    </reaction>
</comment>
<dbReference type="GO" id="GO:0051726">
    <property type="term" value="P:regulation of cell cycle"/>
    <property type="evidence" value="ECO:0007669"/>
    <property type="project" value="TreeGrafter"/>
</dbReference>
<evidence type="ECO:0000259" key="10">
    <source>
        <dbReference type="PROSITE" id="PS50011"/>
    </source>
</evidence>
<keyword evidence="2" id="KW-0723">Serine/threonine-protein kinase</keyword>
<evidence type="ECO:0000256" key="9">
    <source>
        <dbReference type="SAM" id="MobiDB-lite"/>
    </source>
</evidence>
<dbReference type="PANTHER" id="PTHR24054">
    <property type="entry name" value="CASEIN KINASE II SUBUNIT ALPHA"/>
    <property type="match status" value="1"/>
</dbReference>
<feature type="domain" description="Protein kinase" evidence="10">
    <location>
        <begin position="1"/>
        <end position="181"/>
    </location>
</feature>
<dbReference type="InterPro" id="IPR000719">
    <property type="entry name" value="Prot_kinase_dom"/>
</dbReference>
<dbReference type="Gene3D" id="1.10.510.10">
    <property type="entry name" value="Transferase(Phosphotransferase) domain 1"/>
    <property type="match status" value="1"/>
</dbReference>
<dbReference type="STRING" id="231916.A0A409XD97"/>
<evidence type="ECO:0000313" key="11">
    <source>
        <dbReference type="EMBL" id="PPQ88779.1"/>
    </source>
</evidence>
<feature type="non-terminal residue" evidence="11">
    <location>
        <position position="274"/>
    </location>
</feature>
<keyword evidence="5" id="KW-0418">Kinase</keyword>
<dbReference type="InterPro" id="IPR011009">
    <property type="entry name" value="Kinase-like_dom_sf"/>
</dbReference>
<evidence type="ECO:0000256" key="8">
    <source>
        <dbReference type="ARBA" id="ARBA00048679"/>
    </source>
</evidence>
<evidence type="ECO:0000256" key="4">
    <source>
        <dbReference type="ARBA" id="ARBA00022741"/>
    </source>
</evidence>
<dbReference type="SUPFAM" id="SSF56112">
    <property type="entry name" value="Protein kinase-like (PK-like)"/>
    <property type="match status" value="1"/>
</dbReference>
<protein>
    <recommendedName>
        <fullName evidence="1">non-specific serine/threonine protein kinase</fullName>
        <ecNumber evidence="1">2.7.11.1</ecNumber>
    </recommendedName>
</protein>
<sequence length="274" mass="30387">MVFSIDVWAAGVILLFFLTGKFPIFQSNDDVEGLMEITAIIGKKNMEKVATLHARTLATNIPDMNHEGISWEEFVQRLNPDLMKPRKYDMRFYPHNSKHKDGRGSSSAHLPSQHQDKLDSRNDAHTSRHDTSTHTSRHANPLPPERHQKEMKNALSFLAALLQVESVRRATPRKALGHKFLEEGDVHGGGGGGVDGDDAYIPHRVGEGICARLHTVEHAHAHAGGGHLTSGSGPNTNTRHIVTLVRKCVCEKTRREVLSREVLRPIGKEGSDGY</sequence>